<feature type="chain" id="PRO_5002597003" description="Solute-binding protein family 3/N-terminal domain-containing protein" evidence="1">
    <location>
        <begin position="26"/>
        <end position="261"/>
    </location>
</feature>
<accession>A0A0H2MHZ1</accession>
<name>A0A0H2MHZ1_9PROT</name>
<protein>
    <recommendedName>
        <fullName evidence="2">Solute-binding protein family 3/N-terminal domain-containing protein</fullName>
    </recommendedName>
</protein>
<sequence length="261" mass="30532">MFNRLSFRVFVFLFIMGAAIGKSQASENFVWLDDVDYEPFIYNGSNNHPKGLFIDVISEVFKRLDQPLTIRLYPWKRTQSLIKSKKGDAMLTIATPERLSYLSASDPVFTFTWRLFANRKNPNKNILLKARTANDLREFRLLSYLGNGWAEENLKNLKVTYAPQFTQALIMLVQRDTSFDAMIEHDFILKYNINRLIKEGKLRQEHSQILEEGTYPFEEVEFRFLIRKDSSHAGILPAFNVALSDMRADGTYQRIYNKYLQ</sequence>
<dbReference type="SMART" id="SM00062">
    <property type="entry name" value="PBPb"/>
    <property type="match status" value="1"/>
</dbReference>
<dbReference type="OrthoDB" id="7354650at2"/>
<evidence type="ECO:0000313" key="4">
    <source>
        <dbReference type="Proteomes" id="UP000035444"/>
    </source>
</evidence>
<evidence type="ECO:0000256" key="1">
    <source>
        <dbReference type="SAM" id="SignalP"/>
    </source>
</evidence>
<dbReference type="Gene3D" id="3.40.190.10">
    <property type="entry name" value="Periplasmic binding protein-like II"/>
    <property type="match status" value="2"/>
</dbReference>
<dbReference type="Pfam" id="PF00497">
    <property type="entry name" value="SBP_bac_3"/>
    <property type="match status" value="1"/>
</dbReference>
<feature type="domain" description="Solute-binding protein family 3/N-terminal" evidence="2">
    <location>
        <begin position="30"/>
        <end position="260"/>
    </location>
</feature>
<gene>
    <name evidence="3" type="ORF">WH96_05880</name>
</gene>
<keyword evidence="1" id="KW-0732">Signal</keyword>
<dbReference type="AlphaFoldDB" id="A0A0H2MHZ1"/>
<organism evidence="3 4">
    <name type="scientific">Kiloniella spongiae</name>
    <dbReference type="NCBI Taxonomy" id="1489064"/>
    <lineage>
        <taxon>Bacteria</taxon>
        <taxon>Pseudomonadati</taxon>
        <taxon>Pseudomonadota</taxon>
        <taxon>Alphaproteobacteria</taxon>
        <taxon>Rhodospirillales</taxon>
        <taxon>Kiloniellaceae</taxon>
        <taxon>Kiloniella</taxon>
    </lineage>
</organism>
<reference evidence="3 4" key="1">
    <citation type="submission" date="2015-03" db="EMBL/GenBank/DDBJ databases">
        <title>Genome Sequence of Kiloniella spongiae MEBiC09566, isolated from a marine sponge.</title>
        <authorList>
            <person name="Shao Z."/>
            <person name="Wang L."/>
            <person name="Li X."/>
        </authorList>
    </citation>
    <scope>NUCLEOTIDE SEQUENCE [LARGE SCALE GENOMIC DNA]</scope>
    <source>
        <strain evidence="3 4">MEBiC09566</strain>
    </source>
</reference>
<dbReference type="PANTHER" id="PTHR38834">
    <property type="entry name" value="PERIPLASMIC SUBSTRATE BINDING PROTEIN FAMILY 3"/>
    <property type="match status" value="1"/>
</dbReference>
<dbReference type="SUPFAM" id="SSF53850">
    <property type="entry name" value="Periplasmic binding protein-like II"/>
    <property type="match status" value="1"/>
</dbReference>
<dbReference type="PANTHER" id="PTHR38834:SF3">
    <property type="entry name" value="SOLUTE-BINDING PROTEIN FAMILY 3_N-TERMINAL DOMAIN-CONTAINING PROTEIN"/>
    <property type="match status" value="1"/>
</dbReference>
<evidence type="ECO:0000313" key="3">
    <source>
        <dbReference type="EMBL" id="KLN61816.1"/>
    </source>
</evidence>
<dbReference type="STRING" id="1489064.WH96_05880"/>
<keyword evidence="4" id="KW-1185">Reference proteome</keyword>
<dbReference type="EMBL" id="LAQL01000003">
    <property type="protein sequence ID" value="KLN61816.1"/>
    <property type="molecule type" value="Genomic_DNA"/>
</dbReference>
<dbReference type="RefSeq" id="WP_047763153.1">
    <property type="nucleotide sequence ID" value="NZ_LAQL01000003.1"/>
</dbReference>
<dbReference type="InterPro" id="IPR001638">
    <property type="entry name" value="Solute-binding_3/MltF_N"/>
</dbReference>
<comment type="caution">
    <text evidence="3">The sequence shown here is derived from an EMBL/GenBank/DDBJ whole genome shotgun (WGS) entry which is preliminary data.</text>
</comment>
<dbReference type="Proteomes" id="UP000035444">
    <property type="component" value="Unassembled WGS sequence"/>
</dbReference>
<proteinExistence type="predicted"/>
<feature type="signal peptide" evidence="1">
    <location>
        <begin position="1"/>
        <end position="25"/>
    </location>
</feature>
<evidence type="ECO:0000259" key="2">
    <source>
        <dbReference type="SMART" id="SM00062"/>
    </source>
</evidence>